<organism evidence="1 2">
    <name type="scientific">Streblomastix strix</name>
    <dbReference type="NCBI Taxonomy" id="222440"/>
    <lineage>
        <taxon>Eukaryota</taxon>
        <taxon>Metamonada</taxon>
        <taxon>Preaxostyla</taxon>
        <taxon>Oxymonadida</taxon>
        <taxon>Streblomastigidae</taxon>
        <taxon>Streblomastix</taxon>
    </lineage>
</organism>
<evidence type="ECO:0000313" key="1">
    <source>
        <dbReference type="EMBL" id="KAA6376121.1"/>
    </source>
</evidence>
<gene>
    <name evidence="1" type="ORF">EZS28_028351</name>
</gene>
<proteinExistence type="predicted"/>
<sequence>MIQNEQYGIMDLMAGKKDVEFGPNALDALDALVHFTLILHDSRAQQSQQLIDSGHCPLNSSQSIVQGLTLIIIFVISIP</sequence>
<dbReference type="AlphaFoldDB" id="A0A5J4V224"/>
<reference evidence="1 2" key="1">
    <citation type="submission" date="2019-03" db="EMBL/GenBank/DDBJ databases">
        <title>Single cell metagenomics reveals metabolic interactions within the superorganism composed of flagellate Streblomastix strix and complex community of Bacteroidetes bacteria on its surface.</title>
        <authorList>
            <person name="Treitli S.C."/>
            <person name="Kolisko M."/>
            <person name="Husnik F."/>
            <person name="Keeling P."/>
            <person name="Hampl V."/>
        </authorList>
    </citation>
    <scope>NUCLEOTIDE SEQUENCE [LARGE SCALE GENOMIC DNA]</scope>
    <source>
        <strain evidence="1">ST1C</strain>
    </source>
</reference>
<dbReference type="Proteomes" id="UP000324800">
    <property type="component" value="Unassembled WGS sequence"/>
</dbReference>
<evidence type="ECO:0000313" key="2">
    <source>
        <dbReference type="Proteomes" id="UP000324800"/>
    </source>
</evidence>
<protein>
    <submittedName>
        <fullName evidence="1">Uncharacterized protein</fullName>
    </submittedName>
</protein>
<name>A0A5J4V224_9EUKA</name>
<feature type="non-terminal residue" evidence="1">
    <location>
        <position position="79"/>
    </location>
</feature>
<dbReference type="EMBL" id="SNRW01010746">
    <property type="protein sequence ID" value="KAA6376121.1"/>
    <property type="molecule type" value="Genomic_DNA"/>
</dbReference>
<accession>A0A5J4V224</accession>
<comment type="caution">
    <text evidence="1">The sequence shown here is derived from an EMBL/GenBank/DDBJ whole genome shotgun (WGS) entry which is preliminary data.</text>
</comment>